<accession>A0A8S8ZPQ4</accession>
<protein>
    <submittedName>
        <fullName evidence="2">Uncharacterized protein</fullName>
    </submittedName>
</protein>
<comment type="caution">
    <text evidence="2">The sequence shown here is derived from an EMBL/GenBank/DDBJ whole genome shotgun (WGS) entry which is preliminary data.</text>
</comment>
<dbReference type="NCBIfam" id="TIGR00149">
    <property type="entry name" value="TIGR00149_YjbQ"/>
    <property type="match status" value="1"/>
</dbReference>
<comment type="similarity">
    <text evidence="1">Belongs to the UPF0047 family.</text>
</comment>
<dbReference type="InterPro" id="IPR035917">
    <property type="entry name" value="YjbQ-like_sf"/>
</dbReference>
<evidence type="ECO:0000256" key="1">
    <source>
        <dbReference type="ARBA" id="ARBA00005534"/>
    </source>
</evidence>
<dbReference type="PANTHER" id="PTHR30615:SF8">
    <property type="entry name" value="UPF0047 PROTEIN C4A8.02C"/>
    <property type="match status" value="1"/>
</dbReference>
<dbReference type="Gene3D" id="2.60.120.460">
    <property type="entry name" value="YjbQ-like"/>
    <property type="match status" value="1"/>
</dbReference>
<dbReference type="PROSITE" id="PS01314">
    <property type="entry name" value="UPF0047"/>
    <property type="match status" value="1"/>
</dbReference>
<sequence length="227" mass="25542">MPPRTTNAPQISQNTTILLFLVLLIAFFPGSFHYLWTAPLKLLVLPFSLLSSLLAPSNTTSSPESQQQLPYCQQQLQSTMSWSQKTFSLPAQSRGSYLITDIVLNEVPEIKQYKVGLLNLFIQHTSCALSLNENWDPDVRLDMSDALDRIVPEATDKNPDLYRHSDEGPDDLPAHVKSSLIGTSVTIPIKNGKLATGTWQGIWYLEFRAHKHRRNIVATIQGEKEKQ</sequence>
<name>A0A8S8ZPQ4_SORMA</name>
<proteinExistence type="inferred from homology"/>
<dbReference type="InterPro" id="IPR001602">
    <property type="entry name" value="UPF0047_YjbQ-like"/>
</dbReference>
<evidence type="ECO:0000313" key="3">
    <source>
        <dbReference type="Proteomes" id="UP000433876"/>
    </source>
</evidence>
<reference evidence="2 3" key="1">
    <citation type="submission" date="2017-07" db="EMBL/GenBank/DDBJ databases">
        <title>Genome sequence of the Sordaria macrospora wild type strain R19027.</title>
        <authorList>
            <person name="Nowrousian M."/>
            <person name="Teichert I."/>
            <person name="Kueck U."/>
        </authorList>
    </citation>
    <scope>NUCLEOTIDE SEQUENCE [LARGE SCALE GENOMIC DNA]</scope>
    <source>
        <strain evidence="2 3">R19027</strain>
        <tissue evidence="2">Mycelium</tissue>
    </source>
</reference>
<gene>
    <name evidence="2" type="ORF">SMACR_01967</name>
</gene>
<organism evidence="2 3">
    <name type="scientific">Sordaria macrospora</name>
    <dbReference type="NCBI Taxonomy" id="5147"/>
    <lineage>
        <taxon>Eukaryota</taxon>
        <taxon>Fungi</taxon>
        <taxon>Dikarya</taxon>
        <taxon>Ascomycota</taxon>
        <taxon>Pezizomycotina</taxon>
        <taxon>Sordariomycetes</taxon>
        <taxon>Sordariomycetidae</taxon>
        <taxon>Sordariales</taxon>
        <taxon>Sordariaceae</taxon>
        <taxon>Sordaria</taxon>
    </lineage>
</organism>
<dbReference type="Pfam" id="PF01894">
    <property type="entry name" value="YjbQ"/>
    <property type="match status" value="1"/>
</dbReference>
<dbReference type="EMBL" id="NMPR01000087">
    <property type="protein sequence ID" value="KAA8631030.1"/>
    <property type="molecule type" value="Genomic_DNA"/>
</dbReference>
<dbReference type="AlphaFoldDB" id="A0A8S8ZPQ4"/>
<evidence type="ECO:0000313" key="2">
    <source>
        <dbReference type="EMBL" id="KAA8631030.1"/>
    </source>
</evidence>
<dbReference type="Proteomes" id="UP000433876">
    <property type="component" value="Unassembled WGS sequence"/>
</dbReference>
<dbReference type="VEuPathDB" id="FungiDB:SMAC_01967"/>
<dbReference type="PANTHER" id="PTHR30615">
    <property type="entry name" value="UNCHARACTERIZED PROTEIN YJBQ-RELATED"/>
    <property type="match status" value="1"/>
</dbReference>
<dbReference type="SUPFAM" id="SSF111038">
    <property type="entry name" value="YjbQ-like"/>
    <property type="match status" value="1"/>
</dbReference>